<dbReference type="PANTHER" id="PTHR21110">
    <property type="entry name" value="PHOSPHOPENTOMUTASE"/>
    <property type="match status" value="1"/>
</dbReference>
<sequence>MANIQRVALIVLDAVGAGAQADSAKYGDAGANTLKHVVETCRPSIPNLEELGLLATIGKVDEEEPPIGNYGIMRARAAGKDTITGHWEIAGLTLKEPFPTFPDGFPAELIEEFERESGMQVIGNKAASGTQIIEELGPEHLMTGKLIVYTSADSVFQIAAHEAIVPPMELWHICRIARRVCRGKYGVARVIARPFIGTPGAFERTGNRRDFSVDPLGTTLLDALNGEGFDVYGVGKIEDIFNHRGITASNHAAGNEECVNAIIDTLKKPHWKGLLFANLVDTDMLYGHRNDPEGFARCLEAFDQRLPEILRLLGERGMLIITADHGCDPTMPGTDHTRESVPVLVWGLSLQEGVNLGVRATFADVSATILEALGARARLDGESFYPLVRQ</sequence>
<comment type="pathway">
    <text evidence="6">Carbohydrate degradation; 2-deoxy-D-ribose 1-phosphate degradation; D-glyceraldehyde 3-phosphate and acetaldehyde from 2-deoxy-alpha-D-ribose 1-phosphate: step 1/2.</text>
</comment>
<comment type="catalytic activity">
    <reaction evidence="6">
        <text>alpha-D-ribose 1-phosphate = D-ribose 5-phosphate</text>
        <dbReference type="Rhea" id="RHEA:18793"/>
        <dbReference type="ChEBI" id="CHEBI:57720"/>
        <dbReference type="ChEBI" id="CHEBI:78346"/>
        <dbReference type="EC" id="5.4.2.7"/>
    </reaction>
</comment>
<gene>
    <name evidence="6" type="primary">deoB</name>
    <name evidence="9" type="ORF">IAA84_07395</name>
</gene>
<dbReference type="AlphaFoldDB" id="A0A9D1K7E3"/>
<evidence type="ECO:0000256" key="3">
    <source>
        <dbReference type="ARBA" id="ARBA00022723"/>
    </source>
</evidence>
<keyword evidence="3 6" id="KW-0479">Metal-binding</keyword>
<dbReference type="GO" id="GO:0009117">
    <property type="term" value="P:nucleotide metabolic process"/>
    <property type="evidence" value="ECO:0007669"/>
    <property type="project" value="UniProtKB-UniRule"/>
</dbReference>
<proteinExistence type="inferred from homology"/>
<evidence type="ECO:0000256" key="7">
    <source>
        <dbReference type="NCBIfam" id="TIGR01696"/>
    </source>
</evidence>
<dbReference type="InterPro" id="IPR024052">
    <property type="entry name" value="Phosphopentomutase_DeoB_cap_sf"/>
</dbReference>
<accession>A0A9D1K7E3</accession>
<evidence type="ECO:0000256" key="2">
    <source>
        <dbReference type="ARBA" id="ARBA00022490"/>
    </source>
</evidence>
<comment type="subcellular location">
    <subcellularLocation>
        <location evidence="6">Cytoplasm</location>
    </subcellularLocation>
</comment>
<protein>
    <recommendedName>
        <fullName evidence="6 7">Phosphopentomutase</fullName>
        <ecNumber evidence="6 7">5.4.2.7</ecNumber>
    </recommendedName>
    <alternativeName>
        <fullName evidence="6">Phosphodeoxyribomutase</fullName>
    </alternativeName>
</protein>
<evidence type="ECO:0000256" key="4">
    <source>
        <dbReference type="ARBA" id="ARBA00023211"/>
    </source>
</evidence>
<name>A0A9D1K7E3_9FIRM</name>
<dbReference type="Gene3D" id="3.30.70.1250">
    <property type="entry name" value="Phosphopentomutase"/>
    <property type="match status" value="1"/>
</dbReference>
<feature type="binding site" evidence="6">
    <location>
        <position position="324"/>
    </location>
    <ligand>
        <name>Mn(2+)</name>
        <dbReference type="ChEBI" id="CHEBI:29035"/>
        <label>1</label>
    </ligand>
</feature>
<comment type="catalytic activity">
    <reaction evidence="6">
        <text>2-deoxy-alpha-D-ribose 1-phosphate = 2-deoxy-D-ribose 5-phosphate</text>
        <dbReference type="Rhea" id="RHEA:27658"/>
        <dbReference type="ChEBI" id="CHEBI:57259"/>
        <dbReference type="ChEBI" id="CHEBI:62877"/>
        <dbReference type="EC" id="5.4.2.7"/>
    </reaction>
</comment>
<feature type="binding site" evidence="6">
    <location>
        <position position="283"/>
    </location>
    <ligand>
        <name>Mn(2+)</name>
        <dbReference type="ChEBI" id="CHEBI:29035"/>
        <label>2</label>
    </ligand>
</feature>
<dbReference type="EMBL" id="DVJN01000148">
    <property type="protein sequence ID" value="HIS92818.1"/>
    <property type="molecule type" value="Genomic_DNA"/>
</dbReference>
<dbReference type="FunFam" id="3.30.70.1250:FF:000001">
    <property type="entry name" value="Phosphopentomutase"/>
    <property type="match status" value="1"/>
</dbReference>
<comment type="cofactor">
    <cofactor evidence="6">
        <name>Mn(2+)</name>
        <dbReference type="ChEBI" id="CHEBI:29035"/>
    </cofactor>
    <text evidence="6">Binds 2 manganese ions.</text>
</comment>
<feature type="domain" description="Metalloenzyme" evidence="8">
    <location>
        <begin position="5"/>
        <end position="375"/>
    </location>
</feature>
<dbReference type="GO" id="GO:0030145">
    <property type="term" value="F:manganese ion binding"/>
    <property type="evidence" value="ECO:0007669"/>
    <property type="project" value="UniProtKB-UniRule"/>
</dbReference>
<dbReference type="Proteomes" id="UP000824140">
    <property type="component" value="Unassembled WGS sequence"/>
</dbReference>
<dbReference type="InterPro" id="IPR017850">
    <property type="entry name" value="Alkaline_phosphatase_core_sf"/>
</dbReference>
<dbReference type="CDD" id="cd16009">
    <property type="entry name" value="PPM"/>
    <property type="match status" value="1"/>
</dbReference>
<organism evidence="9 10">
    <name type="scientific">Candidatus Alectryocaccomicrobium excrementavium</name>
    <dbReference type="NCBI Taxonomy" id="2840668"/>
    <lineage>
        <taxon>Bacteria</taxon>
        <taxon>Bacillati</taxon>
        <taxon>Bacillota</taxon>
        <taxon>Clostridia</taxon>
        <taxon>Candidatus Alectryocaccomicrobium</taxon>
    </lineage>
</organism>
<evidence type="ECO:0000313" key="10">
    <source>
        <dbReference type="Proteomes" id="UP000824140"/>
    </source>
</evidence>
<dbReference type="GO" id="GO:0005829">
    <property type="term" value="C:cytosol"/>
    <property type="evidence" value="ECO:0007669"/>
    <property type="project" value="TreeGrafter"/>
</dbReference>
<dbReference type="Pfam" id="PF01676">
    <property type="entry name" value="Metalloenzyme"/>
    <property type="match status" value="1"/>
</dbReference>
<keyword evidence="5 6" id="KW-0413">Isomerase</keyword>
<dbReference type="GO" id="GO:0008973">
    <property type="term" value="F:phosphopentomutase activity"/>
    <property type="evidence" value="ECO:0007669"/>
    <property type="project" value="UniProtKB-UniRule"/>
</dbReference>
<feature type="binding site" evidence="6">
    <location>
        <position position="13"/>
    </location>
    <ligand>
        <name>Mn(2+)</name>
        <dbReference type="ChEBI" id="CHEBI:29035"/>
        <label>1</label>
    </ligand>
</feature>
<evidence type="ECO:0000256" key="1">
    <source>
        <dbReference type="ARBA" id="ARBA00010373"/>
    </source>
</evidence>
<evidence type="ECO:0000259" key="8">
    <source>
        <dbReference type="Pfam" id="PF01676"/>
    </source>
</evidence>
<comment type="similarity">
    <text evidence="1 6">Belongs to the phosphopentomutase family.</text>
</comment>
<dbReference type="SUPFAM" id="SSF53649">
    <property type="entry name" value="Alkaline phosphatase-like"/>
    <property type="match status" value="1"/>
</dbReference>
<dbReference type="InterPro" id="IPR010045">
    <property type="entry name" value="DeoB"/>
</dbReference>
<feature type="binding site" evidence="6">
    <location>
        <position position="288"/>
    </location>
    <ligand>
        <name>Mn(2+)</name>
        <dbReference type="ChEBI" id="CHEBI:29035"/>
        <label>2</label>
    </ligand>
</feature>
<feature type="binding site" evidence="6">
    <location>
        <position position="325"/>
    </location>
    <ligand>
        <name>Mn(2+)</name>
        <dbReference type="ChEBI" id="CHEBI:29035"/>
        <label>1</label>
    </ligand>
</feature>
<dbReference type="NCBIfam" id="NF003766">
    <property type="entry name" value="PRK05362.1"/>
    <property type="match status" value="1"/>
</dbReference>
<comment type="function">
    <text evidence="6">Isomerase that catalyzes the conversion of deoxy-ribose 1-phosphate (dRib-1-P) and ribose 1-phosphate (Rib-1-P) to deoxy-ribose 5-phosphate (dRib-5-P) and ribose 5-phosphate (Rib-5-P), respectively.</text>
</comment>
<dbReference type="EC" id="5.4.2.7" evidence="6 7"/>
<dbReference type="GO" id="GO:0043094">
    <property type="term" value="P:metabolic compound salvage"/>
    <property type="evidence" value="ECO:0007669"/>
    <property type="project" value="UniProtKB-UniRule"/>
</dbReference>
<feature type="binding site" evidence="6">
    <location>
        <position position="336"/>
    </location>
    <ligand>
        <name>Mn(2+)</name>
        <dbReference type="ChEBI" id="CHEBI:29035"/>
        <label>2</label>
    </ligand>
</feature>
<comment type="caution">
    <text evidence="9">The sequence shown here is derived from an EMBL/GenBank/DDBJ whole genome shotgun (WGS) entry which is preliminary data.</text>
</comment>
<dbReference type="GO" id="GO:0006018">
    <property type="term" value="P:2-deoxyribose 1-phosphate catabolic process"/>
    <property type="evidence" value="ECO:0007669"/>
    <property type="project" value="UniProtKB-UniRule"/>
</dbReference>
<dbReference type="GO" id="GO:0000287">
    <property type="term" value="F:magnesium ion binding"/>
    <property type="evidence" value="ECO:0007669"/>
    <property type="project" value="UniProtKB-UniRule"/>
</dbReference>
<dbReference type="PANTHER" id="PTHR21110:SF0">
    <property type="entry name" value="PHOSPHOPENTOMUTASE"/>
    <property type="match status" value="1"/>
</dbReference>
<dbReference type="HAMAP" id="MF_00740">
    <property type="entry name" value="Phosphopentomut"/>
    <property type="match status" value="1"/>
</dbReference>
<evidence type="ECO:0000313" key="9">
    <source>
        <dbReference type="EMBL" id="HIS92818.1"/>
    </source>
</evidence>
<dbReference type="SUPFAM" id="SSF143856">
    <property type="entry name" value="DeoB insert domain-like"/>
    <property type="match status" value="1"/>
</dbReference>
<evidence type="ECO:0000256" key="6">
    <source>
        <dbReference type="HAMAP-Rule" id="MF_00740"/>
    </source>
</evidence>
<dbReference type="InterPro" id="IPR006124">
    <property type="entry name" value="Metalloenzyme"/>
</dbReference>
<dbReference type="PIRSF" id="PIRSF001491">
    <property type="entry name" value="Ppentomutase"/>
    <property type="match status" value="1"/>
</dbReference>
<dbReference type="Gene3D" id="3.40.720.10">
    <property type="entry name" value="Alkaline Phosphatase, subunit A"/>
    <property type="match status" value="1"/>
</dbReference>
<evidence type="ECO:0000256" key="5">
    <source>
        <dbReference type="ARBA" id="ARBA00023235"/>
    </source>
</evidence>
<keyword evidence="4 6" id="KW-0464">Manganese</keyword>
<reference evidence="9" key="1">
    <citation type="submission" date="2020-10" db="EMBL/GenBank/DDBJ databases">
        <authorList>
            <person name="Gilroy R."/>
        </authorList>
    </citation>
    <scope>NUCLEOTIDE SEQUENCE</scope>
    <source>
        <strain evidence="9">13766</strain>
    </source>
</reference>
<reference evidence="9" key="2">
    <citation type="journal article" date="2021" name="PeerJ">
        <title>Extensive microbial diversity within the chicken gut microbiome revealed by metagenomics and culture.</title>
        <authorList>
            <person name="Gilroy R."/>
            <person name="Ravi A."/>
            <person name="Getino M."/>
            <person name="Pursley I."/>
            <person name="Horton D.L."/>
            <person name="Alikhan N.F."/>
            <person name="Baker D."/>
            <person name="Gharbi K."/>
            <person name="Hall N."/>
            <person name="Watson M."/>
            <person name="Adriaenssens E.M."/>
            <person name="Foster-Nyarko E."/>
            <person name="Jarju S."/>
            <person name="Secka A."/>
            <person name="Antonio M."/>
            <person name="Oren A."/>
            <person name="Chaudhuri R.R."/>
            <person name="La Ragione R."/>
            <person name="Hildebrand F."/>
            <person name="Pallen M.J."/>
        </authorList>
    </citation>
    <scope>NUCLEOTIDE SEQUENCE</scope>
    <source>
        <strain evidence="9">13766</strain>
    </source>
</reference>
<keyword evidence="2 6" id="KW-0963">Cytoplasm</keyword>
<dbReference type="NCBIfam" id="TIGR01696">
    <property type="entry name" value="deoB"/>
    <property type="match status" value="1"/>
</dbReference>